<dbReference type="OrthoDB" id="2115692at2759"/>
<evidence type="ECO:0000313" key="3">
    <source>
        <dbReference type="Proteomes" id="UP000285301"/>
    </source>
</evidence>
<feature type="domain" description="N-acetyltransferase" evidence="1">
    <location>
        <begin position="125"/>
        <end position="167"/>
    </location>
</feature>
<dbReference type="CDD" id="cd04301">
    <property type="entry name" value="NAT_SF"/>
    <property type="match status" value="1"/>
</dbReference>
<accession>A0A3S3QAN1</accession>
<name>A0A3S3QAN1_9ACAR</name>
<evidence type="ECO:0000259" key="1">
    <source>
        <dbReference type="Pfam" id="PF00583"/>
    </source>
</evidence>
<dbReference type="InterPro" id="IPR000182">
    <property type="entry name" value="GNAT_dom"/>
</dbReference>
<organism evidence="2 3">
    <name type="scientific">Dinothrombium tinctorium</name>
    <dbReference type="NCBI Taxonomy" id="1965070"/>
    <lineage>
        <taxon>Eukaryota</taxon>
        <taxon>Metazoa</taxon>
        <taxon>Ecdysozoa</taxon>
        <taxon>Arthropoda</taxon>
        <taxon>Chelicerata</taxon>
        <taxon>Arachnida</taxon>
        <taxon>Acari</taxon>
        <taxon>Acariformes</taxon>
        <taxon>Trombidiformes</taxon>
        <taxon>Prostigmata</taxon>
        <taxon>Anystina</taxon>
        <taxon>Parasitengona</taxon>
        <taxon>Trombidioidea</taxon>
        <taxon>Trombidiidae</taxon>
        <taxon>Dinothrombium</taxon>
    </lineage>
</organism>
<dbReference type="GO" id="GO:0008080">
    <property type="term" value="F:N-acetyltransferase activity"/>
    <property type="evidence" value="ECO:0007669"/>
    <property type="project" value="TreeGrafter"/>
</dbReference>
<protein>
    <recommendedName>
        <fullName evidence="1">N-acetyltransferase domain-containing protein</fullName>
    </recommendedName>
</protein>
<dbReference type="PANTHER" id="PTHR20905:SF1">
    <property type="entry name" value="AT07410P-RELATED"/>
    <property type="match status" value="1"/>
</dbReference>
<dbReference type="PANTHER" id="PTHR20905">
    <property type="entry name" value="N-ACETYLTRANSFERASE-RELATED"/>
    <property type="match status" value="1"/>
</dbReference>
<keyword evidence="3" id="KW-1185">Reference proteome</keyword>
<sequence length="225" mass="25878">MSRNLIIRSLENNDIDEVAKLCAKIFCEREPLTRFLKTDQNKFLNYAKELCVECCNEKLSFVCEDRVNSEKPEIVGFHLCEKFKIPTKEDYDSEKMGFEINALLTSLTEEWIKLHSELVGNVEKRNKIIYVEMIGIKEGYEGFGIATKLMKAALNNAKSLGYETAVIIASAVGTQTIVEKKIPWKEMLSLAYDDFTFRGRKPFLGIESPKNVKVFELNLKDWEIN</sequence>
<dbReference type="Proteomes" id="UP000285301">
    <property type="component" value="Unassembled WGS sequence"/>
</dbReference>
<dbReference type="SUPFAM" id="SSF55729">
    <property type="entry name" value="Acyl-CoA N-acyltransferases (Nat)"/>
    <property type="match status" value="1"/>
</dbReference>
<dbReference type="STRING" id="1965070.A0A3S3QAN1"/>
<reference evidence="2 3" key="1">
    <citation type="journal article" date="2018" name="Gigascience">
        <title>Genomes of trombidid mites reveal novel predicted allergens and laterally-transferred genes associated with secondary metabolism.</title>
        <authorList>
            <person name="Dong X."/>
            <person name="Chaisiri K."/>
            <person name="Xia D."/>
            <person name="Armstrong S.D."/>
            <person name="Fang Y."/>
            <person name="Donnelly M.J."/>
            <person name="Kadowaki T."/>
            <person name="McGarry J.W."/>
            <person name="Darby A.C."/>
            <person name="Makepeace B.L."/>
        </authorList>
    </citation>
    <scope>NUCLEOTIDE SEQUENCE [LARGE SCALE GENOMIC DNA]</scope>
    <source>
        <strain evidence="2">UoL-WK</strain>
    </source>
</reference>
<dbReference type="EMBL" id="NCKU01004157">
    <property type="protein sequence ID" value="RWS06366.1"/>
    <property type="molecule type" value="Genomic_DNA"/>
</dbReference>
<dbReference type="InterPro" id="IPR016181">
    <property type="entry name" value="Acyl_CoA_acyltransferase"/>
</dbReference>
<dbReference type="Pfam" id="PF00583">
    <property type="entry name" value="Acetyltransf_1"/>
    <property type="match status" value="1"/>
</dbReference>
<dbReference type="AlphaFoldDB" id="A0A3S3QAN1"/>
<comment type="caution">
    <text evidence="2">The sequence shown here is derived from an EMBL/GenBank/DDBJ whole genome shotgun (WGS) entry which is preliminary data.</text>
</comment>
<dbReference type="Gene3D" id="3.40.630.30">
    <property type="match status" value="1"/>
</dbReference>
<gene>
    <name evidence="2" type="ORF">B4U79_16220</name>
</gene>
<proteinExistence type="predicted"/>
<evidence type="ECO:0000313" key="2">
    <source>
        <dbReference type="EMBL" id="RWS06366.1"/>
    </source>
</evidence>